<dbReference type="Proteomes" id="UP000184267">
    <property type="component" value="Unassembled WGS sequence"/>
</dbReference>
<dbReference type="Gene3D" id="3.30.70.1060">
    <property type="entry name" value="Dimeric alpha+beta barrel"/>
    <property type="match status" value="1"/>
</dbReference>
<dbReference type="InterPro" id="IPR051807">
    <property type="entry name" value="Sec-metab_biosynth-assoc"/>
</dbReference>
<dbReference type="AlphaFoldDB" id="A0A1M2VVB8"/>
<evidence type="ECO:0000313" key="3">
    <source>
        <dbReference type="Proteomes" id="UP000184267"/>
    </source>
</evidence>
<evidence type="ECO:0000259" key="1">
    <source>
        <dbReference type="Pfam" id="PF03795"/>
    </source>
</evidence>
<protein>
    <recommendedName>
        <fullName evidence="1">YCII-related domain-containing protein</fullName>
    </recommendedName>
</protein>
<dbReference type="SUPFAM" id="SSF54909">
    <property type="entry name" value="Dimeric alpha+beta barrel"/>
    <property type="match status" value="1"/>
</dbReference>
<gene>
    <name evidence="2" type="ORF">TRAPUB_11924</name>
</gene>
<evidence type="ECO:0000313" key="2">
    <source>
        <dbReference type="EMBL" id="OJT11559.1"/>
    </source>
</evidence>
<dbReference type="OrthoDB" id="5519740at2759"/>
<sequence>MSASTPTLNLFHVYAVDKPDSQRTKHAAQHLAQNTPHFQSGVIRLGGALLPADTKSTDPDATTKLNGSFIIVQAESIDVVWGLIKKDVFYTSGEVWDLEKIFVTPVFIPLKEAKFY</sequence>
<dbReference type="EMBL" id="MNAD01000626">
    <property type="protein sequence ID" value="OJT11559.1"/>
    <property type="molecule type" value="Genomic_DNA"/>
</dbReference>
<dbReference type="InterPro" id="IPR005545">
    <property type="entry name" value="YCII"/>
</dbReference>
<accession>A0A1M2VVB8</accession>
<name>A0A1M2VVB8_TRAPU</name>
<keyword evidence="3" id="KW-1185">Reference proteome</keyword>
<dbReference type="PANTHER" id="PTHR33606">
    <property type="entry name" value="PROTEIN YCII"/>
    <property type="match status" value="1"/>
</dbReference>
<dbReference type="PANTHER" id="PTHR33606:SF3">
    <property type="entry name" value="PROTEIN YCII"/>
    <property type="match status" value="1"/>
</dbReference>
<feature type="domain" description="YCII-related" evidence="1">
    <location>
        <begin position="11"/>
        <end position="95"/>
    </location>
</feature>
<reference evidence="2 3" key="1">
    <citation type="submission" date="2016-10" db="EMBL/GenBank/DDBJ databases">
        <title>Genome sequence of the basidiomycete white-rot fungus Trametes pubescens.</title>
        <authorList>
            <person name="Makela M.R."/>
            <person name="Granchi Z."/>
            <person name="Peng M."/>
            <person name="De Vries R.P."/>
            <person name="Grigoriev I."/>
            <person name="Riley R."/>
            <person name="Hilden K."/>
        </authorList>
    </citation>
    <scope>NUCLEOTIDE SEQUENCE [LARGE SCALE GENOMIC DNA]</scope>
    <source>
        <strain evidence="2 3">FBCC735</strain>
    </source>
</reference>
<organism evidence="2 3">
    <name type="scientific">Trametes pubescens</name>
    <name type="common">White-rot fungus</name>
    <dbReference type="NCBI Taxonomy" id="154538"/>
    <lineage>
        <taxon>Eukaryota</taxon>
        <taxon>Fungi</taxon>
        <taxon>Dikarya</taxon>
        <taxon>Basidiomycota</taxon>
        <taxon>Agaricomycotina</taxon>
        <taxon>Agaricomycetes</taxon>
        <taxon>Polyporales</taxon>
        <taxon>Polyporaceae</taxon>
        <taxon>Trametes</taxon>
    </lineage>
</organism>
<comment type="caution">
    <text evidence="2">The sequence shown here is derived from an EMBL/GenBank/DDBJ whole genome shotgun (WGS) entry which is preliminary data.</text>
</comment>
<dbReference type="Pfam" id="PF03795">
    <property type="entry name" value="YCII"/>
    <property type="match status" value="1"/>
</dbReference>
<dbReference type="InterPro" id="IPR011008">
    <property type="entry name" value="Dimeric_a/b-barrel"/>
</dbReference>
<dbReference type="OMA" id="VWDHERT"/>
<proteinExistence type="predicted"/>